<dbReference type="InterPro" id="IPR013022">
    <property type="entry name" value="Xyl_isomerase-like_TIM-brl"/>
</dbReference>
<evidence type="ECO:0000256" key="3">
    <source>
        <dbReference type="ARBA" id="ARBA00022763"/>
    </source>
</evidence>
<evidence type="ECO:0000256" key="6">
    <source>
        <dbReference type="ARBA" id="ARBA00023204"/>
    </source>
</evidence>
<dbReference type="PROSITE" id="PS51432">
    <property type="entry name" value="AP_NUCLEASE_F2_4"/>
    <property type="match status" value="1"/>
</dbReference>
<dbReference type="NCBIfam" id="TIGR00587">
    <property type="entry name" value="nfo"/>
    <property type="match status" value="1"/>
</dbReference>
<feature type="binding site" evidence="7">
    <location>
        <position position="176"/>
    </location>
    <ligand>
        <name>Zn(2+)</name>
        <dbReference type="ChEBI" id="CHEBI:29105"/>
        <label>2</label>
    </ligand>
</feature>
<comment type="function">
    <text evidence="7">Endonuclease IV plays a role in DNA repair. It cleaves phosphodiester bonds at apurinic or apyrimidinic (AP) sites, generating a 3'-hydroxyl group and a 5'-terminal sugar phosphate.</text>
</comment>
<evidence type="ECO:0000256" key="4">
    <source>
        <dbReference type="ARBA" id="ARBA00022801"/>
    </source>
</evidence>
<feature type="binding site" evidence="7">
    <location>
        <position position="213"/>
    </location>
    <ligand>
        <name>Zn(2+)</name>
        <dbReference type="ChEBI" id="CHEBI:29105"/>
        <label>3</label>
    </ligand>
</feature>
<evidence type="ECO:0000256" key="2">
    <source>
        <dbReference type="ARBA" id="ARBA00022723"/>
    </source>
</evidence>
<dbReference type="HAMAP" id="MF_00152">
    <property type="entry name" value="Nfo"/>
    <property type="match status" value="1"/>
</dbReference>
<feature type="compositionally biased region" description="Basic residues" evidence="8">
    <location>
        <begin position="1"/>
        <end position="14"/>
    </location>
</feature>
<dbReference type="InterPro" id="IPR036237">
    <property type="entry name" value="Xyl_isomerase-like_sf"/>
</dbReference>
<dbReference type="GO" id="GO:0008081">
    <property type="term" value="F:phosphoric diester hydrolase activity"/>
    <property type="evidence" value="ECO:0007669"/>
    <property type="project" value="TreeGrafter"/>
</dbReference>
<dbReference type="AlphaFoldDB" id="A0A2P8CCB0"/>
<dbReference type="SMART" id="SM00518">
    <property type="entry name" value="AP2Ec"/>
    <property type="match status" value="1"/>
</dbReference>
<dbReference type="EMBL" id="PYGA01000042">
    <property type="protein sequence ID" value="PSK82601.1"/>
    <property type="molecule type" value="Genomic_DNA"/>
</dbReference>
<evidence type="ECO:0000256" key="8">
    <source>
        <dbReference type="SAM" id="MobiDB-lite"/>
    </source>
</evidence>
<dbReference type="PANTHER" id="PTHR21445:SF0">
    <property type="entry name" value="APURINIC-APYRIMIDINIC ENDONUCLEASE"/>
    <property type="match status" value="1"/>
</dbReference>
<dbReference type="PROSITE" id="PS00731">
    <property type="entry name" value="AP_NUCLEASE_F2_3"/>
    <property type="match status" value="1"/>
</dbReference>
<feature type="region of interest" description="Disordered" evidence="8">
    <location>
        <begin position="1"/>
        <end position="42"/>
    </location>
</feature>
<dbReference type="PANTHER" id="PTHR21445">
    <property type="entry name" value="ENDONUCLEASE IV ENDODEOXYRIBONUCLEASE IV"/>
    <property type="match status" value="1"/>
</dbReference>
<dbReference type="GO" id="GO:0008270">
    <property type="term" value="F:zinc ion binding"/>
    <property type="evidence" value="ECO:0007669"/>
    <property type="project" value="UniProtKB-UniRule"/>
</dbReference>
<dbReference type="CDD" id="cd00019">
    <property type="entry name" value="AP2Ec"/>
    <property type="match status" value="1"/>
</dbReference>
<dbReference type="Gene3D" id="3.20.20.150">
    <property type="entry name" value="Divalent-metal-dependent TIM barrel enzymes"/>
    <property type="match status" value="1"/>
</dbReference>
<keyword evidence="4 7" id="KW-0378">Hydrolase</keyword>
<dbReference type="Pfam" id="PF01261">
    <property type="entry name" value="AP_endonuc_2"/>
    <property type="match status" value="1"/>
</dbReference>
<keyword evidence="7 10" id="KW-0255">Endonuclease</keyword>
<comment type="similarity">
    <text evidence="1 7">Belongs to the AP endonuclease 2 family.</text>
</comment>
<feature type="binding site" evidence="7">
    <location>
        <position position="176"/>
    </location>
    <ligand>
        <name>Zn(2+)</name>
        <dbReference type="ChEBI" id="CHEBI:29105"/>
        <label>1</label>
    </ligand>
</feature>
<feature type="domain" description="Xylose isomerase-like TIM barrel" evidence="9">
    <location>
        <begin position="55"/>
        <end position="309"/>
    </location>
</feature>
<dbReference type="SUPFAM" id="SSF51658">
    <property type="entry name" value="Xylose isomerase-like"/>
    <property type="match status" value="1"/>
</dbReference>
<dbReference type="GO" id="GO:0003677">
    <property type="term" value="F:DNA binding"/>
    <property type="evidence" value="ECO:0007669"/>
    <property type="project" value="InterPro"/>
</dbReference>
<gene>
    <name evidence="7" type="primary">nfo</name>
    <name evidence="10" type="ORF">CLV63_14214</name>
</gene>
<protein>
    <recommendedName>
        <fullName evidence="7">Probable endonuclease 4</fullName>
        <ecNumber evidence="7">3.1.21.2</ecNumber>
    </recommendedName>
    <alternativeName>
        <fullName evidence="7">Endodeoxyribonuclease IV</fullName>
    </alternativeName>
    <alternativeName>
        <fullName evidence="7">Endonuclease IV</fullName>
    </alternativeName>
</protein>
<feature type="binding site" evidence="7">
    <location>
        <position position="247"/>
    </location>
    <ligand>
        <name>Zn(2+)</name>
        <dbReference type="ChEBI" id="CHEBI:29105"/>
        <label>2</label>
    </ligand>
</feature>
<evidence type="ECO:0000259" key="9">
    <source>
        <dbReference type="Pfam" id="PF01261"/>
    </source>
</evidence>
<keyword evidence="3 7" id="KW-0227">DNA damage</keyword>
<dbReference type="InterPro" id="IPR018246">
    <property type="entry name" value="AP_endonuc_F2_Zn_BS"/>
</dbReference>
<evidence type="ECO:0000256" key="5">
    <source>
        <dbReference type="ARBA" id="ARBA00022833"/>
    </source>
</evidence>
<dbReference type="InterPro" id="IPR001719">
    <property type="entry name" value="AP_endonuc_2"/>
</dbReference>
<keyword evidence="11" id="KW-1185">Reference proteome</keyword>
<dbReference type="GO" id="GO:0008833">
    <property type="term" value="F:deoxyribonuclease IV (phage-T4-induced) activity"/>
    <property type="evidence" value="ECO:0007669"/>
    <property type="project" value="UniProtKB-UniRule"/>
</dbReference>
<accession>A0A2P8CCB0</accession>
<feature type="binding site" evidence="7">
    <location>
        <position position="260"/>
    </location>
    <ligand>
        <name>Zn(2+)</name>
        <dbReference type="ChEBI" id="CHEBI:29105"/>
        <label>3</label>
    </ligand>
</feature>
<feature type="binding site" evidence="7">
    <location>
        <position position="292"/>
    </location>
    <ligand>
        <name>Zn(2+)</name>
        <dbReference type="ChEBI" id="CHEBI:29105"/>
        <label>2</label>
    </ligand>
</feature>
<dbReference type="PROSITE" id="PS00729">
    <property type="entry name" value="AP_NUCLEASE_F2_1"/>
    <property type="match status" value="1"/>
</dbReference>
<feature type="binding site" evidence="7">
    <location>
        <position position="139"/>
    </location>
    <ligand>
        <name>Zn(2+)</name>
        <dbReference type="ChEBI" id="CHEBI:29105"/>
        <label>1</label>
    </ligand>
</feature>
<reference evidence="10 11" key="1">
    <citation type="submission" date="2018-03" db="EMBL/GenBank/DDBJ databases">
        <title>Genomic Encyclopedia of Archaeal and Bacterial Type Strains, Phase II (KMG-II): from individual species to whole genera.</title>
        <authorList>
            <person name="Goeker M."/>
        </authorList>
    </citation>
    <scope>NUCLEOTIDE SEQUENCE [LARGE SCALE GENOMIC DNA]</scope>
    <source>
        <strain evidence="10 11">DSM 45312</strain>
    </source>
</reference>
<evidence type="ECO:0000256" key="1">
    <source>
        <dbReference type="ARBA" id="ARBA00005340"/>
    </source>
</evidence>
<feature type="binding site" evidence="7">
    <location>
        <position position="262"/>
    </location>
    <ligand>
        <name>Zn(2+)</name>
        <dbReference type="ChEBI" id="CHEBI:29105"/>
        <label>3</label>
    </ligand>
</feature>
<comment type="caution">
    <text evidence="10">The sequence shown here is derived from an EMBL/GenBank/DDBJ whole genome shotgun (WGS) entry which is preliminary data.</text>
</comment>
<keyword evidence="6 7" id="KW-0234">DNA repair</keyword>
<keyword evidence="2 7" id="KW-0479">Metal-binding</keyword>
<dbReference type="EC" id="3.1.21.2" evidence="7"/>
<organism evidence="10 11">
    <name type="scientific">Murinocardiopsis flavida</name>
    <dbReference type="NCBI Taxonomy" id="645275"/>
    <lineage>
        <taxon>Bacteria</taxon>
        <taxon>Bacillati</taxon>
        <taxon>Actinomycetota</taxon>
        <taxon>Actinomycetes</taxon>
        <taxon>Streptosporangiales</taxon>
        <taxon>Nocardiopsidaceae</taxon>
        <taxon>Murinocardiopsis</taxon>
    </lineage>
</organism>
<evidence type="ECO:0000313" key="11">
    <source>
        <dbReference type="Proteomes" id="UP000240542"/>
    </source>
</evidence>
<proteinExistence type="inferred from homology"/>
<keyword evidence="7" id="KW-0540">Nuclease</keyword>
<evidence type="ECO:0000256" key="7">
    <source>
        <dbReference type="HAMAP-Rule" id="MF_00152"/>
    </source>
</evidence>
<dbReference type="GO" id="GO:0006284">
    <property type="term" value="P:base-excision repair"/>
    <property type="evidence" value="ECO:0007669"/>
    <property type="project" value="TreeGrafter"/>
</dbReference>
<sequence length="317" mass="32666">MTPRHRHWQRRGRARTAVTSPVMPASEHRPRPAPPRTPIGGHVPVAGGLATRGLAYADRVGAECVQVFVGNARGWATGPGDPREDALLRARTGLPAFVHAPYLINPGAPDPDVAAKSVASLGHALRRGAEIGALGVVVHTGSAVSDDRGAGLARAARRLGPLLDALGDSGPRLLLEPMAGQGRVLCATVEDVARYLDALEWHPMAGVCLDTAHLFAAGHDIASSKGMRAMLDGFGAAVGADRLGLVHANDSALPCGSRKDRHANIGAGHIGAEPFAELFSHPVSAGVPVTVETPGPEGPHAADIAALKRLREGSGTG</sequence>
<feature type="binding site" evidence="7">
    <location>
        <position position="99"/>
    </location>
    <ligand>
        <name>Zn(2+)</name>
        <dbReference type="ChEBI" id="CHEBI:29105"/>
        <label>1</label>
    </ligand>
</feature>
<keyword evidence="5 7" id="KW-0862">Zinc</keyword>
<dbReference type="Proteomes" id="UP000240542">
    <property type="component" value="Unassembled WGS sequence"/>
</dbReference>
<comment type="cofactor">
    <cofactor evidence="7">
        <name>Zn(2+)</name>
        <dbReference type="ChEBI" id="CHEBI:29105"/>
    </cofactor>
    <text evidence="7">Binds 3 Zn(2+) ions.</text>
</comment>
<name>A0A2P8CCB0_9ACTN</name>
<dbReference type="GO" id="GO:0003906">
    <property type="term" value="F:DNA-(apurinic or apyrimidinic site) endonuclease activity"/>
    <property type="evidence" value="ECO:0007669"/>
    <property type="project" value="TreeGrafter"/>
</dbReference>
<comment type="catalytic activity">
    <reaction evidence="7">
        <text>Endonucleolytic cleavage to 5'-phosphooligonucleotide end-products.</text>
        <dbReference type="EC" id="3.1.21.2"/>
    </reaction>
</comment>
<feature type="binding site" evidence="7">
    <location>
        <position position="210"/>
    </location>
    <ligand>
        <name>Zn(2+)</name>
        <dbReference type="ChEBI" id="CHEBI:29105"/>
        <label>2</label>
    </ligand>
</feature>
<evidence type="ECO:0000313" key="10">
    <source>
        <dbReference type="EMBL" id="PSK82601.1"/>
    </source>
</evidence>